<evidence type="ECO:0000313" key="1">
    <source>
        <dbReference type="EMBL" id="PVU74006.1"/>
    </source>
</evidence>
<evidence type="ECO:0000313" key="2">
    <source>
        <dbReference type="Proteomes" id="UP000245638"/>
    </source>
</evidence>
<protein>
    <submittedName>
        <fullName evidence="1">Uncharacterized protein</fullName>
    </submittedName>
</protein>
<name>A0A2T9X1P1_9CREN</name>
<accession>A0A2T9X1P1</accession>
<comment type="caution">
    <text evidence="1">The sequence shown here is derived from an EMBL/GenBank/DDBJ whole genome shotgun (WGS) entry which is preliminary data.</text>
</comment>
<dbReference type="EMBL" id="QEFD01000235">
    <property type="protein sequence ID" value="PVU74006.1"/>
    <property type="molecule type" value="Genomic_DNA"/>
</dbReference>
<proteinExistence type="predicted"/>
<dbReference type="Proteomes" id="UP000245638">
    <property type="component" value="Unassembled WGS sequence"/>
</dbReference>
<organism evidence="1 2">
    <name type="scientific">Acidianus hospitalis</name>
    <dbReference type="NCBI Taxonomy" id="563177"/>
    <lineage>
        <taxon>Archaea</taxon>
        <taxon>Thermoproteota</taxon>
        <taxon>Thermoprotei</taxon>
        <taxon>Sulfolobales</taxon>
        <taxon>Sulfolobaceae</taxon>
        <taxon>Acidianus</taxon>
    </lineage>
</organism>
<sequence length="86" mass="10190">MKKIYVFYTPKRIVNSEDYEVEILEKVSKKFKLGRLLRYDSVSYDEGGITYLKGLFERGKAIVKFKEGGEAIALVKKYKRTFRIWI</sequence>
<dbReference type="AlphaFoldDB" id="A0A2T9X1P1"/>
<gene>
    <name evidence="1" type="ORF">DDW13_09145</name>
</gene>
<reference evidence="1 2" key="1">
    <citation type="journal article" date="2015" name="Appl. Environ. Microbiol.">
        <title>Nanoarchaeota, Their Sulfolobales Host, and Nanoarchaeota Virus Distribution across Yellowstone National Park Hot Springs.</title>
        <authorList>
            <person name="Munson-McGee J.H."/>
            <person name="Field E.K."/>
            <person name="Bateson M."/>
            <person name="Rooney C."/>
            <person name="Stepanauskas R."/>
            <person name="Young M.J."/>
        </authorList>
    </citation>
    <scope>NUCLEOTIDE SEQUENCE [LARGE SCALE GENOMIC DNA]</scope>
    <source>
        <strain evidence="1">SCGC AC-742_N10</strain>
    </source>
</reference>